<feature type="domain" description="Transglycosylase SLT" evidence="2">
    <location>
        <begin position="46"/>
        <end position="155"/>
    </location>
</feature>
<dbReference type="GO" id="GO:0008933">
    <property type="term" value="F:peptidoglycan lytic transglycosylase activity"/>
    <property type="evidence" value="ECO:0007669"/>
    <property type="project" value="InterPro"/>
</dbReference>
<dbReference type="InterPro" id="IPR023346">
    <property type="entry name" value="Lysozyme-like_dom_sf"/>
</dbReference>
<reference evidence="3 4" key="1">
    <citation type="submission" date="2016-11" db="EMBL/GenBank/DDBJ databases">
        <authorList>
            <person name="Jaros S."/>
            <person name="Januszkiewicz K."/>
            <person name="Wedrychowicz H."/>
        </authorList>
    </citation>
    <scope>NUCLEOTIDE SEQUENCE [LARGE SCALE GENOMIC DNA]</scope>
    <source>
        <strain evidence="3 4">DSM 17918</strain>
    </source>
</reference>
<dbReference type="RefSeq" id="WP_073341730.1">
    <property type="nucleotide sequence ID" value="NZ_FQVH01000004.1"/>
</dbReference>
<name>A0A1M4VKM3_9THEO</name>
<dbReference type="GO" id="GO:0016020">
    <property type="term" value="C:membrane"/>
    <property type="evidence" value="ECO:0007669"/>
    <property type="project" value="InterPro"/>
</dbReference>
<dbReference type="Pfam" id="PF01464">
    <property type="entry name" value="SLT"/>
    <property type="match status" value="1"/>
</dbReference>
<keyword evidence="4" id="KW-1185">Reference proteome</keyword>
<dbReference type="CDD" id="cd16896">
    <property type="entry name" value="LT_Slt70-like"/>
    <property type="match status" value="1"/>
</dbReference>
<dbReference type="PROSITE" id="PS00922">
    <property type="entry name" value="TRANSGLYCOSYLASE"/>
    <property type="match status" value="1"/>
</dbReference>
<dbReference type="Gene3D" id="1.10.530.10">
    <property type="match status" value="1"/>
</dbReference>
<evidence type="ECO:0000259" key="2">
    <source>
        <dbReference type="Pfam" id="PF01464"/>
    </source>
</evidence>
<dbReference type="EMBL" id="FQVH01000004">
    <property type="protein sequence ID" value="SHE69430.1"/>
    <property type="molecule type" value="Genomic_DNA"/>
</dbReference>
<accession>A0A1M4VKM3</accession>
<dbReference type="InterPro" id="IPR000189">
    <property type="entry name" value="Transglyc_AS"/>
</dbReference>
<sequence length="188" mass="21923">MFFLNKKGLIILIFAFTVIVILALTGASKIIVKHIYPLKYKEYVYTYSMEYKIDPFFVFAIMKAESNFRPDVVSRKGAIGLMQITPETGRWIASELKIADYNDNMLFDPETNIMMGTWYLRNLSDEFGDVKLVIAAYNGGRGNVEEWLKNKKYSKDGRNLDNIPYLETDIYTQRVLKNYKIYRALYAK</sequence>
<evidence type="ECO:0000313" key="4">
    <source>
        <dbReference type="Proteomes" id="UP000184088"/>
    </source>
</evidence>
<dbReference type="AlphaFoldDB" id="A0A1M4VKM3"/>
<dbReference type="STRING" id="1121256.SAMN02746089_00651"/>
<dbReference type="InterPro" id="IPR008258">
    <property type="entry name" value="Transglycosylase_SLT_dom_1"/>
</dbReference>
<dbReference type="PANTHER" id="PTHR37423:SF2">
    <property type="entry name" value="MEMBRANE-BOUND LYTIC MUREIN TRANSGLYCOSYLASE C"/>
    <property type="match status" value="1"/>
</dbReference>
<dbReference type="SUPFAM" id="SSF53955">
    <property type="entry name" value="Lysozyme-like"/>
    <property type="match status" value="1"/>
</dbReference>
<evidence type="ECO:0000256" key="1">
    <source>
        <dbReference type="ARBA" id="ARBA00007734"/>
    </source>
</evidence>
<dbReference type="PANTHER" id="PTHR37423">
    <property type="entry name" value="SOLUBLE LYTIC MUREIN TRANSGLYCOSYLASE-RELATED"/>
    <property type="match status" value="1"/>
</dbReference>
<dbReference type="Proteomes" id="UP000184088">
    <property type="component" value="Unassembled WGS sequence"/>
</dbReference>
<dbReference type="OrthoDB" id="9815002at2"/>
<organism evidence="3 4">
    <name type="scientific">Caldanaerobius fijiensis DSM 17918</name>
    <dbReference type="NCBI Taxonomy" id="1121256"/>
    <lineage>
        <taxon>Bacteria</taxon>
        <taxon>Bacillati</taxon>
        <taxon>Bacillota</taxon>
        <taxon>Clostridia</taxon>
        <taxon>Thermoanaerobacterales</taxon>
        <taxon>Thermoanaerobacteraceae</taxon>
        <taxon>Caldanaerobius</taxon>
    </lineage>
</organism>
<protein>
    <submittedName>
        <fullName evidence="3">Soluble lytic murein transglycosylase</fullName>
    </submittedName>
</protein>
<dbReference type="GO" id="GO:0000270">
    <property type="term" value="P:peptidoglycan metabolic process"/>
    <property type="evidence" value="ECO:0007669"/>
    <property type="project" value="InterPro"/>
</dbReference>
<proteinExistence type="inferred from homology"/>
<evidence type="ECO:0000313" key="3">
    <source>
        <dbReference type="EMBL" id="SHE69430.1"/>
    </source>
</evidence>
<comment type="similarity">
    <text evidence="1">Belongs to the transglycosylase Slt family.</text>
</comment>
<gene>
    <name evidence="3" type="ORF">SAMN02746089_00651</name>
</gene>